<dbReference type="OrthoDB" id="9979195at2759"/>
<feature type="transmembrane region" description="Helical" evidence="9">
    <location>
        <begin position="160"/>
        <end position="182"/>
    </location>
</feature>
<dbReference type="AlphaFoldDB" id="A0A8S1JCI7"/>
<dbReference type="PANTHER" id="PTHR13117">
    <property type="entry name" value="ENDOPLASMIC RETICULUM MULTISPAN TRANSMEMBRANE PROTEIN-RELATED"/>
    <property type="match status" value="1"/>
</dbReference>
<keyword evidence="4 9" id="KW-0812">Transmembrane</keyword>
<keyword evidence="7 9" id="KW-0472">Membrane</keyword>
<evidence type="ECO:0000256" key="4">
    <source>
        <dbReference type="ARBA" id="ARBA00022692"/>
    </source>
</evidence>
<organism evidence="10 11">
    <name type="scientific">Ostreobium quekettii</name>
    <dbReference type="NCBI Taxonomy" id="121088"/>
    <lineage>
        <taxon>Eukaryota</taxon>
        <taxon>Viridiplantae</taxon>
        <taxon>Chlorophyta</taxon>
        <taxon>core chlorophytes</taxon>
        <taxon>Ulvophyceae</taxon>
        <taxon>TCBD clade</taxon>
        <taxon>Bryopsidales</taxon>
        <taxon>Ostreobineae</taxon>
        <taxon>Ostreobiaceae</taxon>
        <taxon>Ostreobium</taxon>
    </lineage>
</organism>
<feature type="transmembrane region" description="Helical" evidence="9">
    <location>
        <begin position="95"/>
        <end position="119"/>
    </location>
</feature>
<dbReference type="InterPro" id="IPR007594">
    <property type="entry name" value="RFT1"/>
</dbReference>
<evidence type="ECO:0000256" key="8">
    <source>
        <dbReference type="ARBA" id="ARBA00045912"/>
    </source>
</evidence>
<feature type="transmembrane region" description="Helical" evidence="9">
    <location>
        <begin position="385"/>
        <end position="408"/>
    </location>
</feature>
<evidence type="ECO:0000256" key="6">
    <source>
        <dbReference type="ARBA" id="ARBA00022989"/>
    </source>
</evidence>
<evidence type="ECO:0000256" key="9">
    <source>
        <dbReference type="RuleBase" id="RU365067"/>
    </source>
</evidence>
<dbReference type="GO" id="GO:0006488">
    <property type="term" value="P:dolichol-linked oligosaccharide biosynthetic process"/>
    <property type="evidence" value="ECO:0007669"/>
    <property type="project" value="InterPro"/>
</dbReference>
<keyword evidence="11" id="KW-1185">Reference proteome</keyword>
<dbReference type="EMBL" id="CAJHUC010003063">
    <property type="protein sequence ID" value="CAD7705263.1"/>
    <property type="molecule type" value="Genomic_DNA"/>
</dbReference>
<dbReference type="Pfam" id="PF04506">
    <property type="entry name" value="Rft-1"/>
    <property type="match status" value="1"/>
</dbReference>
<evidence type="ECO:0000256" key="7">
    <source>
        <dbReference type="ARBA" id="ARBA00023136"/>
    </source>
</evidence>
<evidence type="ECO:0000256" key="3">
    <source>
        <dbReference type="ARBA" id="ARBA00010288"/>
    </source>
</evidence>
<feature type="transmembrane region" description="Helical" evidence="9">
    <location>
        <begin position="353"/>
        <end position="373"/>
    </location>
</feature>
<feature type="transmembrane region" description="Helical" evidence="9">
    <location>
        <begin position="188"/>
        <end position="207"/>
    </location>
</feature>
<comment type="function">
    <text evidence="8 9">Intramembrane glycolipid transporter that operates in the biosynthetic pathway of dolichol-linked oligosaccharides, the glycan precursors employed in protein asparagine (N)-glycosylation. The sequential addition of sugars to dolichol pyrophosphate produces dolichol-linked oligosaccharides containing fourteen sugars, including two GlcNAcs, nine mannoses and three glucoses. Once assembled, the oligosaccharide is transferred from the lipid to nascent proteins by oligosaccharyltransferases. The assembly of dolichol-linked oligosaccharides begins on the cytosolic side of the endoplasmic reticulum membrane and finishes in its lumen. RFT1 could mediate the translocation of the cytosolically oriented intermediate DolPP-GlcNAc2Man5, produced by ALG11, into the ER lumen where dolichol-linked oligosaccharides assembly continues. However, the intramembrane lipid transporter activity could not be confirmed in vitro.</text>
</comment>
<dbReference type="GO" id="GO:0034203">
    <property type="term" value="P:glycolipid translocation"/>
    <property type="evidence" value="ECO:0007669"/>
    <property type="project" value="TreeGrafter"/>
</dbReference>
<dbReference type="Proteomes" id="UP000708148">
    <property type="component" value="Unassembled WGS sequence"/>
</dbReference>
<feature type="transmembrane region" description="Helical" evidence="9">
    <location>
        <begin position="42"/>
        <end position="60"/>
    </location>
</feature>
<accession>A0A8S1JCI7</accession>
<feature type="transmembrane region" description="Helical" evidence="9">
    <location>
        <begin position="7"/>
        <end position="30"/>
    </location>
</feature>
<evidence type="ECO:0000256" key="1">
    <source>
        <dbReference type="ARBA" id="ARBA00004477"/>
    </source>
</evidence>
<evidence type="ECO:0000256" key="5">
    <source>
        <dbReference type="ARBA" id="ARBA00022824"/>
    </source>
</evidence>
<evidence type="ECO:0000313" key="10">
    <source>
        <dbReference type="EMBL" id="CAD7705263.1"/>
    </source>
</evidence>
<comment type="pathway">
    <text evidence="2">Protein modification; protein glycosylation.</text>
</comment>
<comment type="caution">
    <text evidence="10">The sequence shown here is derived from an EMBL/GenBank/DDBJ whole genome shotgun (WGS) entry which is preliminary data.</text>
</comment>
<comment type="subcellular location">
    <subcellularLocation>
        <location evidence="1 9">Endoplasmic reticulum membrane</location>
        <topology evidence="1 9">Multi-pass membrane protein</topology>
    </subcellularLocation>
</comment>
<feature type="transmembrane region" description="Helical" evidence="9">
    <location>
        <begin position="131"/>
        <end position="153"/>
    </location>
</feature>
<proteinExistence type="inferred from homology"/>
<feature type="transmembrane region" description="Helical" evidence="9">
    <location>
        <begin position="450"/>
        <end position="467"/>
    </location>
</feature>
<dbReference type="PANTHER" id="PTHR13117:SF5">
    <property type="entry name" value="PROTEIN RFT1 HOMOLOG"/>
    <property type="match status" value="1"/>
</dbReference>
<gene>
    <name evidence="10" type="ORF">OSTQU699_LOCUS10618</name>
</gene>
<keyword evidence="6 9" id="KW-1133">Transmembrane helix</keyword>
<evidence type="ECO:0000313" key="11">
    <source>
        <dbReference type="Proteomes" id="UP000708148"/>
    </source>
</evidence>
<keyword evidence="5" id="KW-0256">Endoplasmic reticulum</keyword>
<comment type="similarity">
    <text evidence="3 9">Belongs to the RFT1 family.</text>
</comment>
<sequence length="528" mass="57778">MADQLGILLAGFTNLLGLQLASRLLTFFFNLLIVRRLSPEEYGVAAVQFHLLTTTILFLSREGFRRGCLRKDGSQEHEDKQPNAESLELQRVLGICWLPIPVGIVISTIVCSFLCWSQTGDDSSAYCHAVVLNGVATVIELCSEPMYIIAHLWLRFDLRLAVEGTATLVKMISVLLLLDFTLVNRATIFAYSQVAFAVVSLIGYGTLAPRIFKEAGDSLTLKTMLTFDPGMMSLSLIFSFQAVVKHFLAEGSKFVLVSVESWYHQGVYGLVNNLGSLVVRLLFQPLEESAFTAFSRSGVSRSDKQGMGRLVKLLAALVRGVSLIGTMAITFGPSYSKLFLRIVYSTKWSTTEAPTVLALYCGYIPLLAINGITEAFTHAVLDVKGLGWSNVFMIAVTLVHVAISVAFVRTWGSCGLVLADGLNMAMRIAYSFRCIGGYFRGVPSFSWTSFVPRMATLLGALAAAFVAEASRHVIFDLRLLSSFAQQACVHIAVGAACAAALVGLMYFSERQVWTDLLALKRSGEKKED</sequence>
<name>A0A8S1JCI7_9CHLO</name>
<reference evidence="10" key="1">
    <citation type="submission" date="2020-12" db="EMBL/GenBank/DDBJ databases">
        <authorList>
            <person name="Iha C."/>
        </authorList>
    </citation>
    <scope>NUCLEOTIDE SEQUENCE</scope>
</reference>
<dbReference type="GO" id="GO:0005789">
    <property type="term" value="C:endoplasmic reticulum membrane"/>
    <property type="evidence" value="ECO:0007669"/>
    <property type="project" value="UniProtKB-SubCell"/>
</dbReference>
<protein>
    <recommendedName>
        <fullName evidence="9">Protein RFT1 homolog</fullName>
    </recommendedName>
</protein>
<feature type="transmembrane region" description="Helical" evidence="9">
    <location>
        <begin position="487"/>
        <end position="507"/>
    </location>
</feature>
<evidence type="ECO:0000256" key="2">
    <source>
        <dbReference type="ARBA" id="ARBA00004922"/>
    </source>
</evidence>
<feature type="transmembrane region" description="Helical" evidence="9">
    <location>
        <begin position="310"/>
        <end position="333"/>
    </location>
</feature>